<dbReference type="RefSeq" id="WP_171906376.1">
    <property type="nucleotide sequence ID" value="NZ_FNAQ01000008.1"/>
</dbReference>
<dbReference type="PANTHER" id="PTHR35271:SF1">
    <property type="entry name" value="ABC TRANSPORTER, SUBSTRATE-BINDING LIPOPROTEIN"/>
    <property type="match status" value="1"/>
</dbReference>
<dbReference type="InterPro" id="IPR028082">
    <property type="entry name" value="Peripla_BP_I"/>
</dbReference>
<reference evidence="2" key="1">
    <citation type="submission" date="2016-10" db="EMBL/GenBank/DDBJ databases">
        <authorList>
            <person name="Varghese N."/>
            <person name="Submissions S."/>
        </authorList>
    </citation>
    <scope>NUCLEOTIDE SEQUENCE [LARGE SCALE GENOMIC DNA]</scope>
    <source>
        <strain evidence="2">DSM 8987</strain>
    </source>
</reference>
<keyword evidence="2" id="KW-1185">Reference proteome</keyword>
<evidence type="ECO:0000313" key="2">
    <source>
        <dbReference type="Proteomes" id="UP000243205"/>
    </source>
</evidence>
<dbReference type="Pfam" id="PF04392">
    <property type="entry name" value="ABC_sub_bind"/>
    <property type="match status" value="3"/>
</dbReference>
<accession>A0A1G7C1S3</accession>
<sequence>MKHLFKHLGLAVGLIVAAAALLLLSDLERRSPALAPGVVSSAADRVQPARSVTVAVCSPLPAPVFEQALAGLRAGLAAAGFSEGDNLRLIHRHANGDLALLGQVIQSLLTEQPDLLIPLSTPCLASALGQKSEVPLVFGIVTSPLQAGAGRSFTDHLPRVTGAVFSLPSRDTFVWARQLFPAARRIGALYNPSEANSQDEIDRLGPMLAQLGFNLQTATINSSSDIPQALQALQQQGIELYYALGDSTCVSGYSNIVRFCRDHAIPILAADGSLMGSGALLSSGPSPFAEGLHTAQLAARVLQGENPATLPFAPSTSHSLQLDFGVAAELRLQLPQALRAQLDIGYQLQHHLGRPARLALINLVENKALDAAMSGLRAGLEQHGLKPGQDFELQYYSAQGDLALLPQLYDSALQQAPDLVISLTTPALVAGVKRVREVPYVFSVASDPVKLGLFGQGRPAHITGVHDDPDIAGLVQMARQHQPALKAIGTVYDAAQPQSLLAVEKLRAACTAQHLALYEATVSTVSDLSLATRALLQRGAQALILSTDNLAVTGFGAIHQVTSAAGVPIFVSDMDLIALGATGGIGDSYSDWGRQSATQVFRILCGVPPADLPIEATRNASRVQPATAAPAASGRPRELRLVLYNETQFSEDCARGLRDGLQQAGLVEGTDYRLRQLNAQGDMSTLSSIMTSVKGEQADLLLVVSTPCLQAALRQAGSDIPIVFTGVGDAVLAGAGRSETDHLPQVTGITTRSPFEGMARLIRQTLPQAKAVGTLFTPAEINSELYREWFAAALESQGIRLVAVPVTASADTAQASAALCQEEIQAVAQIVDNTTRPGFAQIARRAAQANLPVYVFDSSQMSEGAVLCLARDYYQAGREAADKAVAVLRGTDPASIPFNNTRSETLLLNPQRARQFGLNVSPDLLHQAQLQD</sequence>
<dbReference type="CDD" id="cd06325">
    <property type="entry name" value="PBP1_ABC_unchar_transporter"/>
    <property type="match status" value="3"/>
</dbReference>
<dbReference type="STRING" id="57664.SAMN05661003_10819"/>
<dbReference type="PANTHER" id="PTHR35271">
    <property type="entry name" value="ABC TRANSPORTER, SUBSTRATE-BINDING LIPOPROTEIN-RELATED"/>
    <property type="match status" value="1"/>
</dbReference>
<evidence type="ECO:0000313" key="1">
    <source>
        <dbReference type="EMBL" id="SDE32636.1"/>
    </source>
</evidence>
<gene>
    <name evidence="1" type="ORF">SAMN05661003_10819</name>
</gene>
<dbReference type="AlphaFoldDB" id="A0A1G7C1S3"/>
<name>A0A1G7C1S3_9BACT</name>
<dbReference type="Proteomes" id="UP000243205">
    <property type="component" value="Unassembled WGS sequence"/>
</dbReference>
<dbReference type="Gene3D" id="3.40.50.2300">
    <property type="match status" value="6"/>
</dbReference>
<dbReference type="SUPFAM" id="SSF53822">
    <property type="entry name" value="Periplasmic binding protein-like I"/>
    <property type="match status" value="2"/>
</dbReference>
<protein>
    <submittedName>
        <fullName evidence="1">ABC-type uncharacterized transport system, substrate-binding protein</fullName>
    </submittedName>
</protein>
<dbReference type="EMBL" id="FNAQ01000008">
    <property type="protein sequence ID" value="SDE32636.1"/>
    <property type="molecule type" value="Genomic_DNA"/>
</dbReference>
<organism evidence="1 2">
    <name type="scientific">Desulfuromonas thiophila</name>
    <dbReference type="NCBI Taxonomy" id="57664"/>
    <lineage>
        <taxon>Bacteria</taxon>
        <taxon>Pseudomonadati</taxon>
        <taxon>Thermodesulfobacteriota</taxon>
        <taxon>Desulfuromonadia</taxon>
        <taxon>Desulfuromonadales</taxon>
        <taxon>Desulfuromonadaceae</taxon>
        <taxon>Desulfuromonas</taxon>
    </lineage>
</organism>
<dbReference type="InterPro" id="IPR007487">
    <property type="entry name" value="ABC_transpt-TYRBP-like"/>
</dbReference>
<proteinExistence type="predicted"/>